<dbReference type="Proteomes" id="UP001597197">
    <property type="component" value="Unassembled WGS sequence"/>
</dbReference>
<dbReference type="EMBL" id="JBHUFD010000002">
    <property type="protein sequence ID" value="MFD1872173.1"/>
    <property type="molecule type" value="Genomic_DNA"/>
</dbReference>
<dbReference type="GO" id="GO:0016829">
    <property type="term" value="F:lyase activity"/>
    <property type="evidence" value="ECO:0007669"/>
    <property type="project" value="UniProtKB-KW"/>
</dbReference>
<dbReference type="Pfam" id="PF00221">
    <property type="entry name" value="Lyase_aromatic"/>
    <property type="match status" value="1"/>
</dbReference>
<feature type="region of interest" description="Disordered" evidence="1">
    <location>
        <begin position="32"/>
        <end position="53"/>
    </location>
</feature>
<dbReference type="Gene3D" id="1.20.200.10">
    <property type="entry name" value="Fumarase/aspartase (Central domain)"/>
    <property type="match status" value="1"/>
</dbReference>
<protein>
    <submittedName>
        <fullName evidence="2">Aromatic amino acid lyase</fullName>
    </submittedName>
</protein>
<evidence type="ECO:0000313" key="3">
    <source>
        <dbReference type="Proteomes" id="UP001597197"/>
    </source>
</evidence>
<dbReference type="PANTHER" id="PTHR10362">
    <property type="entry name" value="HISTIDINE AMMONIA-LYASE"/>
    <property type="match status" value="1"/>
</dbReference>
<comment type="caution">
    <text evidence="2">The sequence shown here is derived from an EMBL/GenBank/DDBJ whole genome shotgun (WGS) entry which is preliminary data.</text>
</comment>
<keyword evidence="3" id="KW-1185">Reference proteome</keyword>
<sequence length="403" mass="41640">MPHLSPHEPLTLAELASLLRSKEAVRLSPTAEQYLGAQPTPRASAAEEAPATKDLGASQEAASLLTALAVGTGPELPAALVRRLLLLAAYRLGRTDATAGPVVRRLLDFYSREVWPLVYEQGSLGAGHDQVPLAHLALPLLGLGEVNYQGYRLATADVLELFGWAPPLVSPALALGLLSGSDFTLAYATEALERAEHLLRAAAVIGVAPTADLAVSLADVRPVLEAACNAPGEPAPTSAELLTSPSTSASDLDNALNHLAHTAAQAGTQSAQRLAGLVAQPGHLAAEPAQQLGFLALPRAAASLVHLLNAGSSPLILSGAAAALGARRTVELTEQLLGLELLAAAQALDLRAPAAPDLGPAPAAALARAVAAFREHVTFAAHDRVLAPDLHRAARFVREYAWA</sequence>
<proteinExistence type="predicted"/>
<evidence type="ECO:0000313" key="2">
    <source>
        <dbReference type="EMBL" id="MFD1872173.1"/>
    </source>
</evidence>
<gene>
    <name evidence="2" type="ORF">ACFSDX_07030</name>
</gene>
<name>A0ABW4QRF5_9BACT</name>
<evidence type="ECO:0000256" key="1">
    <source>
        <dbReference type="SAM" id="MobiDB-lite"/>
    </source>
</evidence>
<dbReference type="InterPro" id="IPR001106">
    <property type="entry name" value="Aromatic_Lyase"/>
</dbReference>
<keyword evidence="2" id="KW-0456">Lyase</keyword>
<dbReference type="Gene3D" id="1.10.275.10">
    <property type="entry name" value="Fumarase/aspartase (N-terminal domain)"/>
    <property type="match status" value="1"/>
</dbReference>
<accession>A0ABW4QRF5</accession>
<dbReference type="RefSeq" id="WP_382312557.1">
    <property type="nucleotide sequence ID" value="NZ_JBHUFD010000002.1"/>
</dbReference>
<dbReference type="SUPFAM" id="SSF48557">
    <property type="entry name" value="L-aspartase-like"/>
    <property type="match status" value="1"/>
</dbReference>
<organism evidence="2 3">
    <name type="scientific">Hymenobacter bucti</name>
    <dbReference type="NCBI Taxonomy" id="1844114"/>
    <lineage>
        <taxon>Bacteria</taxon>
        <taxon>Pseudomonadati</taxon>
        <taxon>Bacteroidota</taxon>
        <taxon>Cytophagia</taxon>
        <taxon>Cytophagales</taxon>
        <taxon>Hymenobacteraceae</taxon>
        <taxon>Hymenobacter</taxon>
    </lineage>
</organism>
<reference evidence="3" key="1">
    <citation type="journal article" date="2019" name="Int. J. Syst. Evol. Microbiol.">
        <title>The Global Catalogue of Microorganisms (GCM) 10K type strain sequencing project: providing services to taxonomists for standard genome sequencing and annotation.</title>
        <authorList>
            <consortium name="The Broad Institute Genomics Platform"/>
            <consortium name="The Broad Institute Genome Sequencing Center for Infectious Disease"/>
            <person name="Wu L."/>
            <person name="Ma J."/>
        </authorList>
    </citation>
    <scope>NUCLEOTIDE SEQUENCE [LARGE SCALE GENOMIC DNA]</scope>
    <source>
        <strain evidence="3">CGMCC 1.15795</strain>
    </source>
</reference>
<dbReference type="InterPro" id="IPR024083">
    <property type="entry name" value="Fumarase/histidase_N"/>
</dbReference>
<dbReference type="InterPro" id="IPR008948">
    <property type="entry name" value="L-Aspartase-like"/>
</dbReference>